<sequence length="1089" mass="122705">MKKIFVYLTLGFTTLTSYAATPLWMRDIQISPDGTEIAFCYKGDIYKVPAKGGAATQLTTQDSYESNPIWSPDGRQIAFASDRYGNFDVFVMPANGGAAQRLTTNSTGETPSAFTPDGKYILFSAAIQDPVESALFPRSAMTELYKVPVTGGRTEQVLGTPAEAICFDKSGNLFFYQDQKGFEDQWRKHHTSSITRDIWTYDTRTGKHSNLTRHAGEDRNPILAPDGQTLYFLSERNGGSFNVYAFPLAQPESVKAVTDFKTHPVRFLSMSNNGTLCYGYDGEIYTQQGGSAPQKVQIEITRDDPSQVEYLNYTNGATSATVSPDGKQIGFIIRGEVFVTSADYATTKQITRTPANESGLSFAPDNRTLAYASERNGNWQLYLAKIARKEDPNFPNATIIKEEVLLPSTTVERACPQFSPDGKELAFIEDRIRLMVLNLETKKVRQITDGSTWYSTNGEFSYAWSPDSKWFTLEFIGNKHDPYSDIGLVSAQGNSPIINLTNSGYMSGSPRFALDGNAILFKTERYGMRAHASWGSQDDAMLIFLNQDAYDKYCLSKEDYELRKELEAEQKKAQGKDAGKGKKKSQKDTGKDKADDDSPQVKDIIVELKNLEDRIVRLTPNSSDMGSVIISKDGETLYYLAAFEDGYDLWKMDLRKKETRLLHKMDAGWASMEMDKSGKNLFLLGGKAMQKMDVASNELKPVNYQAQVKMDLAAEREYMFDHVYKQQQKRFYNTNMHNVDWDSMSAAYRKFLPHINNNYDFAELLSEWLGELNVSHTGGRYYPTGQSEPTASLGLLFDWNYRGKGMRIAEVLEKGPFDNANTKAATGIVIEKIDGTKITPEMDYYTLLNDKAKKKTLVSLYNPQTKERWEEVVIPISNSMLSTLLYTRWVKQRAADVDKWSNGRLGYVHIESMGDDSFRSVYSDILGKYNNREGIIIDTRFNGGGRLHEDIEILFSGKKYFTQVIRGREACDMPSRRWNKPSIMLTCEANYSNAHGTPWVYRHRNIGKLVGMPVPGTMTSVSWERLQDPSLVFGIPVVGYRLPDNSYLENSQLEPDIKVANSPETIVKGEDTQLKVAVEELLKELESVL</sequence>
<feature type="region of interest" description="Disordered" evidence="9">
    <location>
        <begin position="570"/>
        <end position="598"/>
    </location>
</feature>
<dbReference type="Gene3D" id="3.30.750.44">
    <property type="match status" value="1"/>
</dbReference>
<dbReference type="PANTHER" id="PTHR43253:SF1">
    <property type="entry name" value="TRICORN PROTEASE HOMOLOG 2-RELATED"/>
    <property type="match status" value="1"/>
</dbReference>
<evidence type="ECO:0000313" key="13">
    <source>
        <dbReference type="EMBL" id="NME85932.1"/>
    </source>
</evidence>
<dbReference type="AlphaFoldDB" id="A0A7X9SBA9"/>
<evidence type="ECO:0000256" key="4">
    <source>
        <dbReference type="ARBA" id="ARBA00022670"/>
    </source>
</evidence>
<feature type="active site" description="Nucleophile" evidence="8">
    <location>
        <position position="992"/>
    </location>
</feature>
<comment type="similarity">
    <text evidence="2 7">Belongs to the peptidase S41B family.</text>
</comment>
<dbReference type="GO" id="GO:0006508">
    <property type="term" value="P:proteolysis"/>
    <property type="evidence" value="ECO:0007669"/>
    <property type="project" value="UniProtKB-UniRule"/>
</dbReference>
<evidence type="ECO:0000256" key="3">
    <source>
        <dbReference type="ARBA" id="ARBA00022490"/>
    </source>
</evidence>
<dbReference type="Gene3D" id="3.90.226.10">
    <property type="entry name" value="2-enoyl-CoA Hydratase, Chain A, domain 1"/>
    <property type="match status" value="1"/>
</dbReference>
<dbReference type="InterPro" id="IPR029045">
    <property type="entry name" value="ClpP/crotonase-like_dom_sf"/>
</dbReference>
<accession>A0A7X9SBA9</accession>
<dbReference type="InterPro" id="IPR011659">
    <property type="entry name" value="WD40"/>
</dbReference>
<dbReference type="InterPro" id="IPR036034">
    <property type="entry name" value="PDZ_sf"/>
</dbReference>
<dbReference type="SUPFAM" id="SSF82171">
    <property type="entry name" value="DPP6 N-terminal domain-like"/>
    <property type="match status" value="2"/>
</dbReference>
<dbReference type="Gene3D" id="2.120.10.30">
    <property type="entry name" value="TolB, C-terminal domain"/>
    <property type="match status" value="2"/>
</dbReference>
<dbReference type="InterPro" id="IPR012393">
    <property type="entry name" value="Tricorn_protease"/>
</dbReference>
<dbReference type="GO" id="GO:0005737">
    <property type="term" value="C:cytoplasm"/>
    <property type="evidence" value="ECO:0007669"/>
    <property type="project" value="UniProtKB-SubCell"/>
</dbReference>
<feature type="chain" id="PRO_5031549015" description="Tricorn protease homolog" evidence="10">
    <location>
        <begin position="20"/>
        <end position="1089"/>
    </location>
</feature>
<dbReference type="Pfam" id="PF03572">
    <property type="entry name" value="Peptidase_S41"/>
    <property type="match status" value="1"/>
</dbReference>
<feature type="signal peptide" evidence="10">
    <location>
        <begin position="1"/>
        <end position="19"/>
    </location>
</feature>
<dbReference type="RefSeq" id="WP_168947520.1">
    <property type="nucleotide sequence ID" value="NZ_JABAGL010000009.1"/>
</dbReference>
<evidence type="ECO:0000259" key="11">
    <source>
        <dbReference type="Pfam" id="PF03572"/>
    </source>
</evidence>
<evidence type="ECO:0000256" key="10">
    <source>
        <dbReference type="SAM" id="SignalP"/>
    </source>
</evidence>
<dbReference type="Pfam" id="PF07676">
    <property type="entry name" value="PD40"/>
    <property type="match status" value="1"/>
</dbReference>
<feature type="active site" description="Charge relay system" evidence="8">
    <location>
        <position position="1049"/>
    </location>
</feature>
<evidence type="ECO:0000256" key="7">
    <source>
        <dbReference type="PIRNR" id="PIRNR036421"/>
    </source>
</evidence>
<dbReference type="EMBL" id="JABAGL010000009">
    <property type="protein sequence ID" value="NME85932.1"/>
    <property type="molecule type" value="Genomic_DNA"/>
</dbReference>
<dbReference type="SUPFAM" id="SSF52096">
    <property type="entry name" value="ClpP/crotonase"/>
    <property type="match status" value="1"/>
</dbReference>
<evidence type="ECO:0000256" key="5">
    <source>
        <dbReference type="ARBA" id="ARBA00022801"/>
    </source>
</evidence>
<dbReference type="PANTHER" id="PTHR43253">
    <property type="entry name" value="TRICORN PROTEASE HOMOLOG 2-RELATED"/>
    <property type="match status" value="1"/>
</dbReference>
<evidence type="ECO:0000256" key="8">
    <source>
        <dbReference type="PIRSR" id="PIRSR036421-1"/>
    </source>
</evidence>
<evidence type="ECO:0000256" key="2">
    <source>
        <dbReference type="ARBA" id="ARBA00008524"/>
    </source>
</evidence>
<name>A0A7X9SBA9_9BACE</name>
<reference evidence="13 14" key="1">
    <citation type="submission" date="2020-04" db="EMBL/GenBank/DDBJ databases">
        <authorList>
            <person name="Hitch T.C.A."/>
            <person name="Wylensek D."/>
            <person name="Clavel T."/>
        </authorList>
    </citation>
    <scope>NUCLEOTIDE SEQUENCE [LARGE SCALE GENOMIC DNA]</scope>
    <source>
        <strain evidence="13 14">WCA3-601-WT-5E</strain>
    </source>
</reference>
<comment type="subcellular location">
    <subcellularLocation>
        <location evidence="1 7">Cytoplasm</location>
    </subcellularLocation>
</comment>
<dbReference type="PIRSF" id="PIRSF036421">
    <property type="entry name" value="Tricorn_protease"/>
    <property type="match status" value="1"/>
</dbReference>
<dbReference type="Gene3D" id="2.120.10.60">
    <property type="entry name" value="Tricorn protease N-terminal domain"/>
    <property type="match status" value="1"/>
</dbReference>
<keyword evidence="5 7" id="KW-0378">Hydrolase</keyword>
<dbReference type="CDD" id="cd07562">
    <property type="entry name" value="Peptidase_S41_TRI"/>
    <property type="match status" value="1"/>
</dbReference>
<dbReference type="SUPFAM" id="SSF69304">
    <property type="entry name" value="Tricorn protease N-terminal domain"/>
    <property type="match status" value="1"/>
</dbReference>
<dbReference type="InterPro" id="IPR028204">
    <property type="entry name" value="Tricorn_C1"/>
</dbReference>
<evidence type="ECO:0000313" key="14">
    <source>
        <dbReference type="Proteomes" id="UP000520291"/>
    </source>
</evidence>
<feature type="active site" description="Charge relay system" evidence="8">
    <location>
        <position position="776"/>
    </location>
</feature>
<dbReference type="InterPro" id="IPR011042">
    <property type="entry name" value="6-blade_b-propeller_TolB-like"/>
</dbReference>
<dbReference type="Pfam" id="PF26549">
    <property type="entry name" value="Tricorn_N"/>
    <property type="match status" value="1"/>
</dbReference>
<keyword evidence="3 7" id="KW-0963">Cytoplasm</keyword>
<protein>
    <recommendedName>
        <fullName evidence="7">Tricorn protease homolog</fullName>
        <ecNumber evidence="7">3.4.21.-</ecNumber>
    </recommendedName>
</protein>
<organism evidence="13 14">
    <name type="scientific">Bacteroides eggerthii</name>
    <dbReference type="NCBI Taxonomy" id="28111"/>
    <lineage>
        <taxon>Bacteria</taxon>
        <taxon>Pseudomonadati</taxon>
        <taxon>Bacteroidota</taxon>
        <taxon>Bacteroidia</taxon>
        <taxon>Bacteroidales</taxon>
        <taxon>Bacteroidaceae</taxon>
        <taxon>Bacteroides</taxon>
    </lineage>
</organism>
<keyword evidence="4 7" id="KW-0645">Protease</keyword>
<dbReference type="EC" id="3.4.21.-" evidence="7"/>
<comment type="caution">
    <text evidence="13">The sequence shown here is derived from an EMBL/GenBank/DDBJ whole genome shotgun (WGS) entry which is preliminary data.</text>
</comment>
<feature type="domain" description="Tail specific protease" evidence="11">
    <location>
        <begin position="904"/>
        <end position="1059"/>
    </location>
</feature>
<evidence type="ECO:0000256" key="1">
    <source>
        <dbReference type="ARBA" id="ARBA00004496"/>
    </source>
</evidence>
<gene>
    <name evidence="13" type="ORF">HF841_07840</name>
</gene>
<dbReference type="InterPro" id="IPR005151">
    <property type="entry name" value="Tail-specific_protease"/>
</dbReference>
<dbReference type="Proteomes" id="UP000520291">
    <property type="component" value="Unassembled WGS sequence"/>
</dbReference>
<feature type="domain" description="Tricorn protease C1" evidence="12">
    <location>
        <begin position="713"/>
        <end position="770"/>
    </location>
</feature>
<evidence type="ECO:0000256" key="9">
    <source>
        <dbReference type="SAM" id="MobiDB-lite"/>
    </source>
</evidence>
<keyword evidence="10" id="KW-0732">Signal</keyword>
<evidence type="ECO:0000259" key="12">
    <source>
        <dbReference type="Pfam" id="PF14684"/>
    </source>
</evidence>
<dbReference type="Pfam" id="PF14684">
    <property type="entry name" value="Tricorn_C1"/>
    <property type="match status" value="1"/>
</dbReference>
<evidence type="ECO:0000256" key="6">
    <source>
        <dbReference type="ARBA" id="ARBA00022825"/>
    </source>
</evidence>
<proteinExistence type="inferred from homology"/>
<comment type="function">
    <text evidence="7">Degrades oligopeptides.</text>
</comment>
<dbReference type="GO" id="GO:0008236">
    <property type="term" value="F:serine-type peptidase activity"/>
    <property type="evidence" value="ECO:0007669"/>
    <property type="project" value="UniProtKB-UniRule"/>
</dbReference>
<keyword evidence="6 7" id="KW-0720">Serine protease</keyword>
<dbReference type="SUPFAM" id="SSF50156">
    <property type="entry name" value="PDZ domain-like"/>
    <property type="match status" value="1"/>
</dbReference>